<comment type="caution">
    <text evidence="10">The sequence shown here is derived from an EMBL/GenBank/DDBJ whole genome shotgun (WGS) entry which is preliminary data.</text>
</comment>
<evidence type="ECO:0000256" key="2">
    <source>
        <dbReference type="ARBA" id="ARBA00008782"/>
    </source>
</evidence>
<keyword evidence="7 9" id="KW-0539">Nucleus</keyword>
<dbReference type="PANTHER" id="PTHR35784">
    <property type="entry name" value="MEDIATOR OF RNA POLYMERASE II TRANSCRIPTION SUBUNIT 5"/>
    <property type="match status" value="1"/>
</dbReference>
<comment type="subcellular location">
    <subcellularLocation>
        <location evidence="1 9">Nucleus</location>
    </subcellularLocation>
</comment>
<keyword evidence="4 9" id="KW-0805">Transcription regulation</keyword>
<dbReference type="OrthoDB" id="5322661at2759"/>
<comment type="function">
    <text evidence="9">Component of the Mediator complex, a coactivator involved in the regulated transcription of nearly all RNA polymerase II-dependent genes. Mediator functions as a bridge to convey information from gene-specific regulatory proteins to the basal RNA polymerase II transcription machinery. Mediator is recruited to promoters by direct interactions with regulatory proteins and serves as a scaffold for the assembly of a functional preinitiation complex with RNA polymerase II and the general transcription factors.</text>
</comment>
<protein>
    <recommendedName>
        <fullName evidence="3 9">Mediator of RNA polymerase II transcription subunit 5</fullName>
    </recommendedName>
    <alternativeName>
        <fullName evidence="8 9">Mediator complex subunit 5</fullName>
    </alternativeName>
</protein>
<evidence type="ECO:0000256" key="4">
    <source>
        <dbReference type="ARBA" id="ARBA00023015"/>
    </source>
</evidence>
<dbReference type="AlphaFoldDB" id="A0A437ADD4"/>
<evidence type="ECO:0000256" key="1">
    <source>
        <dbReference type="ARBA" id="ARBA00004123"/>
    </source>
</evidence>
<dbReference type="GO" id="GO:0003712">
    <property type="term" value="F:transcription coregulator activity"/>
    <property type="evidence" value="ECO:0007669"/>
    <property type="project" value="InterPro"/>
</dbReference>
<evidence type="ECO:0000256" key="6">
    <source>
        <dbReference type="ARBA" id="ARBA00023163"/>
    </source>
</evidence>
<dbReference type="InterPro" id="IPR014801">
    <property type="entry name" value="Mediator_Med5_fun"/>
</dbReference>
<dbReference type="PANTHER" id="PTHR35784:SF1">
    <property type="entry name" value="MEDIATOR OF RNA POLYMERASE II TRANSCRIPTION SUBUNIT 5"/>
    <property type="match status" value="1"/>
</dbReference>
<comment type="similarity">
    <text evidence="2 9">Belongs to the Mediator complex subunit 5 family.</text>
</comment>
<proteinExistence type="inferred from homology"/>
<dbReference type="Pfam" id="PF08689">
    <property type="entry name" value="Med5"/>
    <property type="match status" value="1"/>
</dbReference>
<organism evidence="10 11">
    <name type="scientific">Arthrobotrys flagrans</name>
    <name type="common">Nematode-trapping fungus</name>
    <name type="synonym">Trichothecium flagrans</name>
    <dbReference type="NCBI Taxonomy" id="97331"/>
    <lineage>
        <taxon>Eukaryota</taxon>
        <taxon>Fungi</taxon>
        <taxon>Dikarya</taxon>
        <taxon>Ascomycota</taxon>
        <taxon>Pezizomycotina</taxon>
        <taxon>Orbiliomycetes</taxon>
        <taxon>Orbiliales</taxon>
        <taxon>Orbiliaceae</taxon>
        <taxon>Arthrobotrys</taxon>
    </lineage>
</organism>
<dbReference type="STRING" id="97331.A0A437ADD4"/>
<reference evidence="10 11" key="1">
    <citation type="submission" date="2019-01" db="EMBL/GenBank/DDBJ databases">
        <title>Intercellular communication is required for trap formation in the nematode-trapping fungus Duddingtonia flagrans.</title>
        <authorList>
            <person name="Youssar L."/>
            <person name="Wernet V."/>
            <person name="Hensel N."/>
            <person name="Hildebrandt H.-G."/>
            <person name="Fischer R."/>
        </authorList>
    </citation>
    <scope>NUCLEOTIDE SEQUENCE [LARGE SCALE GENOMIC DNA]</scope>
    <source>
        <strain evidence="10 11">CBS H-5679</strain>
    </source>
</reference>
<evidence type="ECO:0000256" key="5">
    <source>
        <dbReference type="ARBA" id="ARBA00023159"/>
    </source>
</evidence>
<dbReference type="EMBL" id="SAEB01000001">
    <property type="protein sequence ID" value="RVD89293.1"/>
    <property type="molecule type" value="Genomic_DNA"/>
</dbReference>
<sequence length="1035" mass="112440">MAFEQACGILCVGIRKRQGWDLAGNPSQLIIRVTALIHSHIHSATAKTTQDDQLAMASTTTPTSAETWCKFLRRSLSMRVDVEQFETYARSILRKAPIPRDDLAGILISPAAYPTPQLSVDPRYLLYIQRLVSANIIPLSSFLHALWSSDRVQQNHVLHGGEGDMAAALSRESVDTAILTSLVLVVQNLQGGSGGNAAPRETPAALIDSLSKWMDAVIAANDGDGLNALDGHGLDGLGLSSGIMGPQKKAIIGELVLAVGENQTLNGFLKTSHEISKDKRANFENTLPMFVQGFQTLNPELAMRLDALIPKKADGPGGAGAGNGLLGIGMGLDAIGEAGQPSRGGLYVFINSLLFARPLVDDEYLIHHLLNRYKEIGGQVALDLIIAALDCIANAISRSESESTIALFRHFLVNKIPLLLQRFNMPVIQAQYVLTQALAKSGSNSLSLDPSLDTMLDLSNDIKQEFLFACALHQIIEESSVEVILGDVPLQTMAKSRYTQEGLVEDCMNDGDRVERLISEIEELDGNSGAIVGAVVEVLRIMCDQRATMGLYTLCKNLISRPKTIDLLLLYSSPATILEPLCIVLENWRYDDDQGEYEPVYKEFGYILLLILTIYYRHNLSFSDFGPSITPTSFVPMFIKQCWKDISVEDLGRMGDRHAQLGGWIKALYEGEGMTDEVMQSCKPQEYYSLVPTLMAQTVEAYERGVLDMRVLREGLDYFQLPSLIASEVAIIFWLTDYIWQTMSSQGDISNALRILHILVTNAPSEVTQTHKTILAICSHSLERVLKDVLRSEGTANNPGSAIHQQAEQILKHISSSRDWRRTGLPSTSELEGWTKHSGGILGALKSAVQGVVMWSATPDLVLQPAGWNPRLLYAAWRLLGAKEVVRVLVDEVVSVGPDVGDVAVDLVASLIVAPVVEDWKWKVGEVTGRKEHTGVGNGGVLTLVEALRYLEDDCKLLGGEEQGRSEVVMKLARKVEGMMVASAVGGVGGAAVVGGVVDLADGVLGDVMVDGDMLMMPDAGVDLGLTADETMTGM</sequence>
<evidence type="ECO:0000256" key="8">
    <source>
        <dbReference type="ARBA" id="ARBA00031256"/>
    </source>
</evidence>
<evidence type="ECO:0000256" key="3">
    <source>
        <dbReference type="ARBA" id="ARBA00020628"/>
    </source>
</evidence>
<evidence type="ECO:0000256" key="9">
    <source>
        <dbReference type="RuleBase" id="RU364142"/>
    </source>
</evidence>
<evidence type="ECO:0000313" key="11">
    <source>
        <dbReference type="Proteomes" id="UP000283090"/>
    </source>
</evidence>
<comment type="subunit">
    <text evidence="9">Component of the Mediator complex.</text>
</comment>
<dbReference type="GO" id="GO:0016592">
    <property type="term" value="C:mediator complex"/>
    <property type="evidence" value="ECO:0007669"/>
    <property type="project" value="InterPro"/>
</dbReference>
<dbReference type="Proteomes" id="UP000283090">
    <property type="component" value="Unassembled WGS sequence"/>
</dbReference>
<name>A0A437ADD4_ARTFL</name>
<evidence type="ECO:0000256" key="7">
    <source>
        <dbReference type="ARBA" id="ARBA00023242"/>
    </source>
</evidence>
<keyword evidence="5 9" id="KW-0010">Activator</keyword>
<evidence type="ECO:0000313" key="10">
    <source>
        <dbReference type="EMBL" id="RVD89293.1"/>
    </source>
</evidence>
<keyword evidence="11" id="KW-1185">Reference proteome</keyword>
<dbReference type="GO" id="GO:0006357">
    <property type="term" value="P:regulation of transcription by RNA polymerase II"/>
    <property type="evidence" value="ECO:0007669"/>
    <property type="project" value="InterPro"/>
</dbReference>
<dbReference type="VEuPathDB" id="FungiDB:DFL_000308"/>
<keyword evidence="6 9" id="KW-0804">Transcription</keyword>
<gene>
    <name evidence="9" type="primary">MED5</name>
    <name evidence="10" type="ORF">DFL_000308</name>
</gene>
<accession>A0A437ADD4</accession>